<feature type="compositionally biased region" description="Low complexity" evidence="7">
    <location>
        <begin position="59"/>
        <end position="83"/>
    </location>
</feature>
<feature type="compositionally biased region" description="Polar residues" evidence="7">
    <location>
        <begin position="294"/>
        <end position="305"/>
    </location>
</feature>
<feature type="compositionally biased region" description="Basic and acidic residues" evidence="7">
    <location>
        <begin position="118"/>
        <end position="128"/>
    </location>
</feature>
<feature type="region of interest" description="Disordered" evidence="7">
    <location>
        <begin position="1"/>
        <end position="332"/>
    </location>
</feature>
<feature type="domain" description="Zn(2)-C6 fungal-type" evidence="8">
    <location>
        <begin position="342"/>
        <end position="370"/>
    </location>
</feature>
<dbReference type="HOGENOM" id="CLU_013964_1_0_1"/>
<feature type="region of interest" description="Disordered" evidence="7">
    <location>
        <begin position="477"/>
        <end position="556"/>
    </location>
</feature>
<dbReference type="GO" id="GO:0016407">
    <property type="term" value="F:acetyltransferase activity"/>
    <property type="evidence" value="ECO:0007669"/>
    <property type="project" value="InterPro"/>
</dbReference>
<dbReference type="InterPro" id="IPR011004">
    <property type="entry name" value="Trimer_LpxA-like_sf"/>
</dbReference>
<dbReference type="GO" id="GO:0008374">
    <property type="term" value="F:O-acyltransferase activity"/>
    <property type="evidence" value="ECO:0007669"/>
    <property type="project" value="TreeGrafter"/>
</dbReference>
<feature type="compositionally biased region" description="Low complexity" evidence="7">
    <location>
        <begin position="95"/>
        <end position="106"/>
    </location>
</feature>
<feature type="compositionally biased region" description="Gly residues" evidence="7">
    <location>
        <begin position="84"/>
        <end position="94"/>
    </location>
</feature>
<dbReference type="Gene3D" id="2.160.10.10">
    <property type="entry name" value="Hexapeptide repeat proteins"/>
    <property type="match status" value="1"/>
</dbReference>
<dbReference type="InterPro" id="IPR036864">
    <property type="entry name" value="Zn2-C6_fun-type_DNA-bd_sf"/>
</dbReference>
<protein>
    <submittedName>
        <fullName evidence="9">C6 zinc finger domain-containing protein</fullName>
    </submittedName>
</protein>
<evidence type="ECO:0000256" key="7">
    <source>
        <dbReference type="SAM" id="MobiDB-lite"/>
    </source>
</evidence>
<dbReference type="PROSITE" id="PS00463">
    <property type="entry name" value="ZN2_CY6_FUNGAL_1"/>
    <property type="match status" value="1"/>
</dbReference>
<evidence type="ECO:0000256" key="5">
    <source>
        <dbReference type="ARBA" id="ARBA00023163"/>
    </source>
</evidence>
<dbReference type="GO" id="GO:0003677">
    <property type="term" value="F:DNA binding"/>
    <property type="evidence" value="ECO:0007669"/>
    <property type="project" value="UniProtKB-KW"/>
</dbReference>
<evidence type="ECO:0000313" key="9">
    <source>
        <dbReference type="EMBL" id="EGE08270.1"/>
    </source>
</evidence>
<dbReference type="Proteomes" id="UP000009169">
    <property type="component" value="Unassembled WGS sequence"/>
</dbReference>
<evidence type="ECO:0000256" key="3">
    <source>
        <dbReference type="ARBA" id="ARBA00023015"/>
    </source>
</evidence>
<comment type="similarity">
    <text evidence="1">Belongs to the transferase hexapeptide repeat family.</text>
</comment>
<keyword evidence="5" id="KW-0804">Transcription</keyword>
<feature type="region of interest" description="Disordered" evidence="7">
    <location>
        <begin position="379"/>
        <end position="450"/>
    </location>
</feature>
<dbReference type="SMART" id="SM01266">
    <property type="entry name" value="Mac"/>
    <property type="match status" value="1"/>
</dbReference>
<feature type="compositionally biased region" description="Low complexity" evidence="7">
    <location>
        <begin position="508"/>
        <end position="527"/>
    </location>
</feature>
<keyword evidence="4" id="KW-0238">DNA-binding</keyword>
<evidence type="ECO:0000256" key="1">
    <source>
        <dbReference type="ARBA" id="ARBA00007274"/>
    </source>
</evidence>
<feature type="compositionally biased region" description="Polar residues" evidence="7">
    <location>
        <begin position="313"/>
        <end position="324"/>
    </location>
</feature>
<evidence type="ECO:0000259" key="8">
    <source>
        <dbReference type="PROSITE" id="PS50048"/>
    </source>
</evidence>
<feature type="compositionally biased region" description="Basic and acidic residues" evidence="7">
    <location>
        <begin position="181"/>
        <end position="190"/>
    </location>
</feature>
<feature type="compositionally biased region" description="Pro residues" evidence="7">
    <location>
        <begin position="195"/>
        <end position="209"/>
    </location>
</feature>
<proteinExistence type="inferred from homology"/>
<keyword evidence="6" id="KW-0539">Nucleus</keyword>
<evidence type="ECO:0000256" key="6">
    <source>
        <dbReference type="ARBA" id="ARBA00023242"/>
    </source>
</evidence>
<feature type="region of interest" description="Disordered" evidence="7">
    <location>
        <begin position="635"/>
        <end position="659"/>
    </location>
</feature>
<keyword evidence="10" id="KW-1185">Reference proteome</keyword>
<dbReference type="VEuPathDB" id="FungiDB:TEQG_07198"/>
<dbReference type="PANTHER" id="PTHR23416:SF76">
    <property type="entry name" value="ZN(II)2CYS6 TRANSCRIPTION FACTOR (EUROFUNG)"/>
    <property type="match status" value="1"/>
</dbReference>
<keyword evidence="3" id="KW-0805">Transcription regulation</keyword>
<dbReference type="PANTHER" id="PTHR23416">
    <property type="entry name" value="SIALIC ACID SYNTHASE-RELATED"/>
    <property type="match status" value="1"/>
</dbReference>
<sequence>MSVVAPAPLPSGSRDIAAEASPEQSPSSFTAVNGRDRSASLMNGQQADMRPSPSRDDSSSSSNSSNSNSNSNNNSAGAANSNGTVGGHSGGNNGGTASAAASNGANLPLSDKPASADGSRDSPVDHADAASAQDNSSSITTAAAASNTNSASSSSSSSAAAAAANNNSTSTAASSNKRKRSSIDSHHADLVRSPGPLPADHPHSQPPPAANGNSEHPHHHHHHSNNNNNNSNSNSNSSNHIPVLNAQTRPGQAPGNVAWDYEMSSSQRHPKPQQQHMDASDAQLAEALQREVQSETPSENASTMEMQGGGGSSAHNMQSQSPGASQVAPKRKRVFSNRTKTGCMTCRRRKKKCDEQHPSCNNCIRGGFPCEGYSVRSTWQKPSQTKGPIPLQSKDRYPEPPNMYMQDMSPQRHDSRMGGPMLPDGSKARPVSVEESERAQAYMTSPNSSVARVAWQKGSWQAANHHMMQDSAPKMEYRDGPVMADMSRPEPPKSDYHHSHANNGGGSNSNNNNNNSPANNGSGNNAHQKPGLPVFQSNMEPRPNHAPPRVDPGNYPTQARLALSSMEPHVPFEGPTEKSEKEKMLSGEQYRPFDPELVRDREQCKSALWRFTNAGNPLYGISSAEKTRLLTQILQPPPIEPSPDAPPPSTSTPTGSLGPGAVLESPFNCHYGYNINIGEDVLISENCFFADDCSINIGAHTWIGPNVTILSSMAIGSMQERKGSQSRYQGRPVVIAEDCWIGAGCTILPGVTLGRGAYIAPGEVVRSQILPYGFQGLKPNYP</sequence>
<dbReference type="SUPFAM" id="SSF51161">
    <property type="entry name" value="Trimeric LpxA-like enzymes"/>
    <property type="match status" value="1"/>
</dbReference>
<dbReference type="SUPFAM" id="SSF57701">
    <property type="entry name" value="Zn2/Cys6 DNA-binding domain"/>
    <property type="match status" value="1"/>
</dbReference>
<evidence type="ECO:0000256" key="2">
    <source>
        <dbReference type="ARBA" id="ARBA00022679"/>
    </source>
</evidence>
<dbReference type="eggNOG" id="KOG4750">
    <property type="taxonomic scope" value="Eukaryota"/>
</dbReference>
<feature type="compositionally biased region" description="Low complexity" evidence="7">
    <location>
        <begin position="225"/>
        <end position="240"/>
    </location>
</feature>
<feature type="compositionally biased region" description="Basic and acidic residues" evidence="7">
    <location>
        <begin position="487"/>
        <end position="498"/>
    </location>
</feature>
<dbReference type="InterPro" id="IPR001451">
    <property type="entry name" value="Hexapep"/>
</dbReference>
<dbReference type="GO" id="GO:0008270">
    <property type="term" value="F:zinc ion binding"/>
    <property type="evidence" value="ECO:0007669"/>
    <property type="project" value="InterPro"/>
</dbReference>
<dbReference type="InterPro" id="IPR024688">
    <property type="entry name" value="Mac_dom"/>
</dbReference>
<dbReference type="GO" id="GO:0000981">
    <property type="term" value="F:DNA-binding transcription factor activity, RNA polymerase II-specific"/>
    <property type="evidence" value="ECO:0007669"/>
    <property type="project" value="InterPro"/>
</dbReference>
<feature type="compositionally biased region" description="Pro residues" evidence="7">
    <location>
        <begin position="635"/>
        <end position="650"/>
    </location>
</feature>
<dbReference type="InterPro" id="IPR001138">
    <property type="entry name" value="Zn2Cys6_DnaBD"/>
</dbReference>
<feature type="compositionally biased region" description="Polar residues" evidence="7">
    <location>
        <begin position="263"/>
        <end position="277"/>
    </location>
</feature>
<dbReference type="Pfam" id="PF00132">
    <property type="entry name" value="Hexapep"/>
    <property type="match status" value="1"/>
</dbReference>
<dbReference type="AlphaFoldDB" id="F2Q2A2"/>
<dbReference type="InterPro" id="IPR051159">
    <property type="entry name" value="Hexapeptide_acetyltransf"/>
</dbReference>
<feature type="compositionally biased region" description="Low complexity" evidence="7">
    <location>
        <begin position="18"/>
        <end position="28"/>
    </location>
</feature>
<feature type="compositionally biased region" description="Low complexity" evidence="7">
    <location>
        <begin position="129"/>
        <end position="175"/>
    </location>
</feature>
<dbReference type="Pfam" id="PF00172">
    <property type="entry name" value="Zn_clus"/>
    <property type="match status" value="1"/>
</dbReference>
<dbReference type="CDD" id="cd00067">
    <property type="entry name" value="GAL4"/>
    <property type="match status" value="1"/>
</dbReference>
<reference evidence="10" key="1">
    <citation type="journal article" date="2012" name="MBio">
        <title>Comparative genome analysis of Trichophyton rubrum and related dermatophytes reveals candidate genes involved in infection.</title>
        <authorList>
            <person name="Martinez D.A."/>
            <person name="Oliver B.G."/>
            <person name="Graeser Y."/>
            <person name="Goldberg J.M."/>
            <person name="Li W."/>
            <person name="Martinez-Rossi N.M."/>
            <person name="Monod M."/>
            <person name="Shelest E."/>
            <person name="Barton R.C."/>
            <person name="Birch E."/>
            <person name="Brakhage A.A."/>
            <person name="Chen Z."/>
            <person name="Gurr S.J."/>
            <person name="Heiman D."/>
            <person name="Heitman J."/>
            <person name="Kosti I."/>
            <person name="Rossi A."/>
            <person name="Saif S."/>
            <person name="Samalova M."/>
            <person name="Saunders C.W."/>
            <person name="Shea T."/>
            <person name="Summerbell R.C."/>
            <person name="Xu J."/>
            <person name="Young S."/>
            <person name="Zeng Q."/>
            <person name="Birren B.W."/>
            <person name="Cuomo C.A."/>
            <person name="White T.C."/>
        </authorList>
    </citation>
    <scope>NUCLEOTIDE SEQUENCE [LARGE SCALE GENOMIC DNA]</scope>
    <source>
        <strain evidence="10">ATCC MYA-4606 / CBS 127.97</strain>
    </source>
</reference>
<gene>
    <name evidence="9" type="ORF">TEQG_07198</name>
</gene>
<accession>F2Q2A2</accession>
<dbReference type="Gene3D" id="4.10.240.10">
    <property type="entry name" value="Zn(2)-C6 fungal-type DNA-binding domain"/>
    <property type="match status" value="1"/>
</dbReference>
<dbReference type="OrthoDB" id="25818at2759"/>
<dbReference type="EMBL" id="DS995776">
    <property type="protein sequence ID" value="EGE08270.1"/>
    <property type="molecule type" value="Genomic_DNA"/>
</dbReference>
<name>F2Q2A2_TRIEC</name>
<dbReference type="Pfam" id="PF16628">
    <property type="entry name" value="Mac_assoc"/>
    <property type="match status" value="1"/>
</dbReference>
<dbReference type="PROSITE" id="PS50048">
    <property type="entry name" value="ZN2_CY6_FUNGAL_2"/>
    <property type="match status" value="1"/>
</dbReference>
<evidence type="ECO:0000256" key="4">
    <source>
        <dbReference type="ARBA" id="ARBA00023125"/>
    </source>
</evidence>
<dbReference type="SMART" id="SM00066">
    <property type="entry name" value="GAL4"/>
    <property type="match status" value="1"/>
</dbReference>
<keyword evidence="2" id="KW-0808">Transferase</keyword>
<organism evidence="9 10">
    <name type="scientific">Trichophyton equinum (strain ATCC MYA-4606 / CBS 127.97)</name>
    <name type="common">Horse ringworm fungus</name>
    <dbReference type="NCBI Taxonomy" id="559882"/>
    <lineage>
        <taxon>Eukaryota</taxon>
        <taxon>Fungi</taxon>
        <taxon>Dikarya</taxon>
        <taxon>Ascomycota</taxon>
        <taxon>Pezizomycotina</taxon>
        <taxon>Eurotiomycetes</taxon>
        <taxon>Eurotiomycetidae</taxon>
        <taxon>Onygenales</taxon>
        <taxon>Arthrodermataceae</taxon>
        <taxon>Trichophyton</taxon>
    </lineage>
</organism>
<evidence type="ECO:0000313" key="10">
    <source>
        <dbReference type="Proteomes" id="UP000009169"/>
    </source>
</evidence>
<dbReference type="Pfam" id="PF12464">
    <property type="entry name" value="Mac"/>
    <property type="match status" value="1"/>
</dbReference>